<evidence type="ECO:0000313" key="4">
    <source>
        <dbReference type="Proteomes" id="UP001172101"/>
    </source>
</evidence>
<name>A0AA39ZYB6_9PEZI</name>
<feature type="domain" description="Heterokaryon incompatibility" evidence="2">
    <location>
        <begin position="142"/>
        <end position="290"/>
    </location>
</feature>
<protein>
    <submittedName>
        <fullName evidence="3">Heterokaryon incompatibility protein-domain-containing protein</fullName>
    </submittedName>
</protein>
<dbReference type="GeneID" id="85330081"/>
<dbReference type="PANTHER" id="PTHR33112:SF12">
    <property type="entry name" value="HETEROKARYON INCOMPATIBILITY DOMAIN-CONTAINING PROTEIN"/>
    <property type="match status" value="1"/>
</dbReference>
<proteinExistence type="predicted"/>
<dbReference type="Pfam" id="PF06985">
    <property type="entry name" value="HET"/>
    <property type="match status" value="1"/>
</dbReference>
<dbReference type="Proteomes" id="UP001172101">
    <property type="component" value="Unassembled WGS sequence"/>
</dbReference>
<feature type="region of interest" description="Disordered" evidence="1">
    <location>
        <begin position="479"/>
        <end position="537"/>
    </location>
</feature>
<keyword evidence="4" id="KW-1185">Reference proteome</keyword>
<reference evidence="3" key="1">
    <citation type="submission" date="2023-06" db="EMBL/GenBank/DDBJ databases">
        <title>Genome-scale phylogeny and comparative genomics of the fungal order Sordariales.</title>
        <authorList>
            <consortium name="Lawrence Berkeley National Laboratory"/>
            <person name="Hensen N."/>
            <person name="Bonometti L."/>
            <person name="Westerberg I."/>
            <person name="Brannstrom I.O."/>
            <person name="Guillou S."/>
            <person name="Cros-Aarteil S."/>
            <person name="Calhoun S."/>
            <person name="Haridas S."/>
            <person name="Kuo A."/>
            <person name="Mondo S."/>
            <person name="Pangilinan J."/>
            <person name="Riley R."/>
            <person name="LaButti K."/>
            <person name="Andreopoulos B."/>
            <person name="Lipzen A."/>
            <person name="Chen C."/>
            <person name="Yanf M."/>
            <person name="Daum C."/>
            <person name="Ng V."/>
            <person name="Clum A."/>
            <person name="Steindorff A."/>
            <person name="Ohm R."/>
            <person name="Martin F."/>
            <person name="Silar P."/>
            <person name="Natvig D."/>
            <person name="Lalanne C."/>
            <person name="Gautier V."/>
            <person name="Ament-velasquez S.L."/>
            <person name="Kruys A."/>
            <person name="Hutchinson M.I."/>
            <person name="Powell A.J."/>
            <person name="Barry K."/>
            <person name="Miller A.N."/>
            <person name="Grigoriev I.V."/>
            <person name="Debuchy R."/>
            <person name="Gladieux P."/>
            <person name="Thoren M.H."/>
            <person name="Johannesson H."/>
        </authorList>
    </citation>
    <scope>NUCLEOTIDE SEQUENCE</scope>
    <source>
        <strain evidence="3">SMH2392-1A</strain>
    </source>
</reference>
<gene>
    <name evidence="3" type="ORF">B0T26DRAFT_788039</name>
</gene>
<accession>A0AA39ZYB6</accession>
<feature type="compositionally biased region" description="Basic and acidic residues" evidence="1">
    <location>
        <begin position="527"/>
        <end position="537"/>
    </location>
</feature>
<dbReference type="PANTHER" id="PTHR33112">
    <property type="entry name" value="DOMAIN PROTEIN, PUTATIVE-RELATED"/>
    <property type="match status" value="1"/>
</dbReference>
<dbReference type="InterPro" id="IPR010730">
    <property type="entry name" value="HET"/>
</dbReference>
<evidence type="ECO:0000313" key="3">
    <source>
        <dbReference type="EMBL" id="KAK0705895.1"/>
    </source>
</evidence>
<dbReference type="AlphaFoldDB" id="A0AA39ZYB6"/>
<organism evidence="3 4">
    <name type="scientific">Lasiosphaeria miniovina</name>
    <dbReference type="NCBI Taxonomy" id="1954250"/>
    <lineage>
        <taxon>Eukaryota</taxon>
        <taxon>Fungi</taxon>
        <taxon>Dikarya</taxon>
        <taxon>Ascomycota</taxon>
        <taxon>Pezizomycotina</taxon>
        <taxon>Sordariomycetes</taxon>
        <taxon>Sordariomycetidae</taxon>
        <taxon>Sordariales</taxon>
        <taxon>Lasiosphaeriaceae</taxon>
        <taxon>Lasiosphaeria</taxon>
    </lineage>
</organism>
<dbReference type="EMBL" id="JAUIRO010000007">
    <property type="protein sequence ID" value="KAK0705895.1"/>
    <property type="molecule type" value="Genomic_DNA"/>
</dbReference>
<dbReference type="RefSeq" id="XP_060290989.1">
    <property type="nucleotide sequence ID" value="XM_060446811.1"/>
</dbReference>
<evidence type="ECO:0000256" key="1">
    <source>
        <dbReference type="SAM" id="MobiDB-lite"/>
    </source>
</evidence>
<comment type="caution">
    <text evidence="3">The sequence shown here is derived from an EMBL/GenBank/DDBJ whole genome shotgun (WGS) entry which is preliminary data.</text>
</comment>
<sequence>MDSAKPQKRSRRLRVCWTAPAHGDLDPAARKAIKDYVAYLILAAPARYDPANVGYRQLLNDETQFLGRRVGPTEYKGNIIREFMRLCESNHGKLCTRNLGVEQDFLRILTEPYFGVFDIENKRLVPLPQETDKKGNIRFLPYAAVSYVWGKSANRHYKTNMRNVQKRRKSGGLASVMAQLPLALQQSIQLVHSLGIKYIWIDALCIVQDSTHSWNLNARAMHLIYGNATITLCAADGEDARDGLRALDNRLKRTQHTETCALGVRLFLHEPPEASIEASKWNTRAWTFQERLLSRRCLIFTGGRIYFQCRSTGMCEDVFADRRGRGWSLDMVRSPLQMLSQLKRRSLWFYVHCVKLYTQRNFSEPFDILAAFSGMSELMEYTMKCPFLFGLPTSHFDFALLWQPVGRSSRLVKPVHTKEPKYKEMKFPSWSWSGWASNGMAYRPEMVGGCLEDVHEWLLDHTWIDWRIRDGQGTLKRVWGQRQSRRKQPSDEDDTQQPRWRGYGRAMEVETGSIAPSIENQQSSGSELDRRGRSVRTEISRERANTFAHLESRTRHDRVNPVDMTHDMRRRENKFTTPRPRTGRKYDGVSRQPLTREKFSRRVPKWDGSDRSTRSSFADAEFSLTLPEDPYNVPVDGTFRARGTVQEFPDQIFLQFFSWRASFRVVPADVAPSGHCVSDHEEVEEGLARFDIIDRRGDKCGSILLDPEWFARQKKPLEDFNPRRTEFDFVAISDAKSFTAAEFPHWGYYIPSEREESEWDLFYVLLVEGSPFEGFCRRVGLGKVFKAAFDRSRAEWREIILG</sequence>
<evidence type="ECO:0000259" key="2">
    <source>
        <dbReference type="Pfam" id="PF06985"/>
    </source>
</evidence>